<dbReference type="VEuPathDB" id="FungiDB:MMYC01_210328"/>
<organism evidence="4 5">
    <name type="scientific">Madurella mycetomatis</name>
    <dbReference type="NCBI Taxonomy" id="100816"/>
    <lineage>
        <taxon>Eukaryota</taxon>
        <taxon>Fungi</taxon>
        <taxon>Dikarya</taxon>
        <taxon>Ascomycota</taxon>
        <taxon>Pezizomycotina</taxon>
        <taxon>Sordariomycetes</taxon>
        <taxon>Sordariomycetidae</taxon>
        <taxon>Sordariales</taxon>
        <taxon>Sordariales incertae sedis</taxon>
        <taxon>Madurella</taxon>
    </lineage>
</organism>
<name>A0A175VSF5_9PEZI</name>
<reference evidence="4 5" key="3">
    <citation type="submission" date="2016-01" db="EMBL/GenBank/DDBJ databases">
        <title>Madurella mycetomatis genome sequencing.</title>
        <authorList>
            <person name="Van De Sande W."/>
        </authorList>
    </citation>
    <scope>NUCLEOTIDE SEQUENCE [LARGE SCALE GENOMIC DNA]</scope>
    <source>
        <strain evidence="5">mm55</strain>
        <strain evidence="4">Mm55</strain>
    </source>
</reference>
<dbReference type="OrthoDB" id="448455at2759"/>
<accession>A0A175VSF5</accession>
<evidence type="ECO:0000313" key="4">
    <source>
        <dbReference type="EMBL" id="KXX74242.1"/>
    </source>
</evidence>
<proteinExistence type="predicted"/>
<evidence type="ECO:0000313" key="5">
    <source>
        <dbReference type="Proteomes" id="UP000078237"/>
    </source>
</evidence>
<comment type="caution">
    <text evidence="4">The sequence shown here is derived from an EMBL/GenBank/DDBJ whole genome shotgun (WGS) entry which is preliminary data.</text>
</comment>
<reference evidence="4" key="2">
    <citation type="submission" date="2015-06" db="EMBL/GenBank/DDBJ databases">
        <authorList>
            <person name="Hoefler B.C."/>
            <person name="Straight P.D."/>
        </authorList>
    </citation>
    <scope>NUCLEOTIDE SEQUENCE [LARGE SCALE GENOMIC DNA]</scope>
    <source>
        <strain evidence="4">Mm55</strain>
    </source>
</reference>
<protein>
    <recommendedName>
        <fullName evidence="2">Nephrocystin 3-like N-terminal domain-containing protein</fullName>
    </recommendedName>
</protein>
<sequence>MGGYQGPYASAQGSREPRFKHDASVGIAYLYLSSEQRADQTPEKLLACLAKQLPQGCSHSPEPAEQVQVAQGQVNGPLESAIRLYARTFIVVDGLDECEKTAFVARLSEKVFHFQLRAQLGISFFATSRPIPLIEKLFGADMCL</sequence>
<evidence type="ECO:0000313" key="3">
    <source>
        <dbReference type="EMBL" id="KXX72877.1"/>
    </source>
</evidence>
<keyword evidence="1" id="KW-0677">Repeat</keyword>
<evidence type="ECO:0000259" key="2">
    <source>
        <dbReference type="Pfam" id="PF24883"/>
    </source>
</evidence>
<gene>
    <name evidence="4" type="ORF">MMYC01_209213</name>
    <name evidence="3" type="ORF">MMYC01_210328</name>
</gene>
<reference evidence="5" key="1">
    <citation type="submission" date="2015-06" db="EMBL/GenBank/DDBJ databases">
        <authorList>
            <person name="van de Sande W.W.J."/>
        </authorList>
    </citation>
    <scope>NUCLEOTIDE SEQUENCE [LARGE SCALE GENOMIC DNA]</scope>
    <source>
        <strain evidence="5">mm55</strain>
    </source>
</reference>
<dbReference type="AlphaFoldDB" id="A0A175VSF5"/>
<keyword evidence="5" id="KW-1185">Reference proteome</keyword>
<evidence type="ECO:0000256" key="1">
    <source>
        <dbReference type="ARBA" id="ARBA00022737"/>
    </source>
</evidence>
<feature type="domain" description="Nephrocystin 3-like N-terminal" evidence="2">
    <location>
        <begin position="25"/>
        <end position="129"/>
    </location>
</feature>
<dbReference type="STRING" id="100816.A0A175VSF5"/>
<dbReference type="EMBL" id="LCTW02000372">
    <property type="protein sequence ID" value="KXX74242.1"/>
    <property type="molecule type" value="Genomic_DNA"/>
</dbReference>
<dbReference type="EMBL" id="LCTW02000626">
    <property type="protein sequence ID" value="KXX72877.1"/>
    <property type="molecule type" value="Genomic_DNA"/>
</dbReference>
<dbReference type="Proteomes" id="UP000078237">
    <property type="component" value="Unassembled WGS sequence"/>
</dbReference>
<dbReference type="Pfam" id="PF24883">
    <property type="entry name" value="NPHP3_N"/>
    <property type="match status" value="1"/>
</dbReference>
<dbReference type="VEuPathDB" id="FungiDB:MMYC01_209213"/>
<dbReference type="InterPro" id="IPR056884">
    <property type="entry name" value="NPHP3-like_N"/>
</dbReference>